<protein>
    <submittedName>
        <fullName evidence="2">Uncharacterized protein</fullName>
    </submittedName>
</protein>
<gene>
    <name evidence="2" type="ORF">HCUR_00779</name>
</gene>
<sequence length="410" mass="47145">MKILQLTYLVISAVLVLNANSWAGPKTQHQQEQEQQLTSEQRRVLKEAQNAFEDAVRIDFLLEHDYCSEDLIFNKVHGVRINEPLRLLAHTMMLAQALCRYNTLITPRKQAEIAQNIINAAFEKRKNISASDPRDYFSSFRLLTQKREEAKRAARALIGGFGNILEEIDTNPSINYLENLYRENVLSVDKGFCELYCKDPQTKYPIMNLIAYALNKDRAPKKQLPKKNTFPKVKQDPNVPKRGRLGSLVISARTRQALNALTNLHNFAADNKFEKDPLTNKDFSNKQIAEQHKSLILTLIGDTWGELREGSFTFFNSLQPTINTKLLDLWLDSDNIVYEAYSTLRKIFCRIKVPPFDPNVWKAVPSECPDCKAYAPITTPNNDLFDQRQIIESKSSKKIKKHLKNLTQEF</sequence>
<dbReference type="AlphaFoldDB" id="A0A2S5R8W6"/>
<dbReference type="RefSeq" id="WP_104206803.1">
    <property type="nucleotide sequence ID" value="NZ_PHHC01000082.1"/>
</dbReference>
<reference evidence="2 3" key="1">
    <citation type="submission" date="2017-11" db="EMBL/GenBank/DDBJ databases">
        <title>Comparative genomic analysis of Holospora spp., intranuclear symbionts of paramecia.</title>
        <authorList>
            <person name="Garushyants S.K."/>
            <person name="Beliavskaya A."/>
            <person name="Malko D.B."/>
            <person name="Logacheva M.D."/>
            <person name="Rautian M.S."/>
            <person name="Gelfand M.S."/>
        </authorList>
    </citation>
    <scope>NUCLEOTIDE SEQUENCE [LARGE SCALE GENOMIC DNA]</scope>
    <source>
        <strain evidence="3">02AZ16</strain>
    </source>
</reference>
<feature type="chain" id="PRO_5015465967" evidence="1">
    <location>
        <begin position="24"/>
        <end position="410"/>
    </location>
</feature>
<comment type="caution">
    <text evidence="2">The sequence shown here is derived from an EMBL/GenBank/DDBJ whole genome shotgun (WGS) entry which is preliminary data.</text>
</comment>
<evidence type="ECO:0000313" key="3">
    <source>
        <dbReference type="Proteomes" id="UP000239425"/>
    </source>
</evidence>
<dbReference type="EMBL" id="PHHC01000082">
    <property type="protein sequence ID" value="PPE03764.1"/>
    <property type="molecule type" value="Genomic_DNA"/>
</dbReference>
<dbReference type="Proteomes" id="UP000239425">
    <property type="component" value="Unassembled WGS sequence"/>
</dbReference>
<keyword evidence="3" id="KW-1185">Reference proteome</keyword>
<organism evidence="2 3">
    <name type="scientific">Holospora curviuscula</name>
    <dbReference type="NCBI Taxonomy" id="1082868"/>
    <lineage>
        <taxon>Bacteria</taxon>
        <taxon>Pseudomonadati</taxon>
        <taxon>Pseudomonadota</taxon>
        <taxon>Alphaproteobacteria</taxon>
        <taxon>Holosporales</taxon>
        <taxon>Holosporaceae</taxon>
        <taxon>Holospora</taxon>
    </lineage>
</organism>
<proteinExistence type="predicted"/>
<accession>A0A2S5R8W6</accession>
<evidence type="ECO:0000256" key="1">
    <source>
        <dbReference type="SAM" id="SignalP"/>
    </source>
</evidence>
<evidence type="ECO:0000313" key="2">
    <source>
        <dbReference type="EMBL" id="PPE03764.1"/>
    </source>
</evidence>
<keyword evidence="1" id="KW-0732">Signal</keyword>
<name>A0A2S5R8W6_9PROT</name>
<feature type="signal peptide" evidence="1">
    <location>
        <begin position="1"/>
        <end position="23"/>
    </location>
</feature>